<protein>
    <recommendedName>
        <fullName evidence="4">Neuropeptide</fullName>
    </recommendedName>
</protein>
<keyword evidence="3" id="KW-1185">Reference proteome</keyword>
<dbReference type="Proteomes" id="UP001152798">
    <property type="component" value="Chromosome 4"/>
</dbReference>
<sequence>MKHYVAILLLFYVTSGSSRFLSDSVLFDDNSKGSNKEIMVHQSEYILKAAPFGLVRCSTTLCCPPEYKCGTNLSCWFNHEPRQKMVPCVGRKL</sequence>
<keyword evidence="1" id="KW-0732">Signal</keyword>
<organism evidence="2 3">
    <name type="scientific">Nezara viridula</name>
    <name type="common">Southern green stink bug</name>
    <name type="synonym">Cimex viridulus</name>
    <dbReference type="NCBI Taxonomy" id="85310"/>
    <lineage>
        <taxon>Eukaryota</taxon>
        <taxon>Metazoa</taxon>
        <taxon>Ecdysozoa</taxon>
        <taxon>Arthropoda</taxon>
        <taxon>Hexapoda</taxon>
        <taxon>Insecta</taxon>
        <taxon>Pterygota</taxon>
        <taxon>Neoptera</taxon>
        <taxon>Paraneoptera</taxon>
        <taxon>Hemiptera</taxon>
        <taxon>Heteroptera</taxon>
        <taxon>Panheteroptera</taxon>
        <taxon>Pentatomomorpha</taxon>
        <taxon>Pentatomoidea</taxon>
        <taxon>Pentatomidae</taxon>
        <taxon>Pentatominae</taxon>
        <taxon>Nezara</taxon>
    </lineage>
</organism>
<proteinExistence type="predicted"/>
<accession>A0A9P0H972</accession>
<evidence type="ECO:0000313" key="2">
    <source>
        <dbReference type="EMBL" id="CAH1397903.1"/>
    </source>
</evidence>
<evidence type="ECO:0000313" key="3">
    <source>
        <dbReference type="Proteomes" id="UP001152798"/>
    </source>
</evidence>
<feature type="chain" id="PRO_5040330338" description="Neuropeptide" evidence="1">
    <location>
        <begin position="19"/>
        <end position="93"/>
    </location>
</feature>
<name>A0A9P0H972_NEZVI</name>
<reference evidence="2" key="1">
    <citation type="submission" date="2022-01" db="EMBL/GenBank/DDBJ databases">
        <authorList>
            <person name="King R."/>
        </authorList>
    </citation>
    <scope>NUCLEOTIDE SEQUENCE</scope>
</reference>
<evidence type="ECO:0008006" key="4">
    <source>
        <dbReference type="Google" id="ProtNLM"/>
    </source>
</evidence>
<feature type="signal peptide" evidence="1">
    <location>
        <begin position="1"/>
        <end position="18"/>
    </location>
</feature>
<dbReference type="AlphaFoldDB" id="A0A9P0H972"/>
<evidence type="ECO:0000256" key="1">
    <source>
        <dbReference type="SAM" id="SignalP"/>
    </source>
</evidence>
<dbReference type="EMBL" id="OV725080">
    <property type="protein sequence ID" value="CAH1397903.1"/>
    <property type="molecule type" value="Genomic_DNA"/>
</dbReference>
<gene>
    <name evidence="2" type="ORF">NEZAVI_LOCUS7650</name>
</gene>